<comment type="catalytic activity">
    <reaction evidence="9 10">
        <text>L-threonyl-[protein] + FAD = FMN-L-threonyl-[protein] + AMP + H(+)</text>
        <dbReference type="Rhea" id="RHEA:36847"/>
        <dbReference type="Rhea" id="RHEA-COMP:11060"/>
        <dbReference type="Rhea" id="RHEA-COMP:11061"/>
        <dbReference type="ChEBI" id="CHEBI:15378"/>
        <dbReference type="ChEBI" id="CHEBI:30013"/>
        <dbReference type="ChEBI" id="CHEBI:57692"/>
        <dbReference type="ChEBI" id="CHEBI:74257"/>
        <dbReference type="ChEBI" id="CHEBI:456215"/>
        <dbReference type="EC" id="2.7.1.180"/>
    </reaction>
</comment>
<evidence type="ECO:0000256" key="3">
    <source>
        <dbReference type="ARBA" id="ARBA00022630"/>
    </source>
</evidence>
<evidence type="ECO:0000256" key="1">
    <source>
        <dbReference type="ARBA" id="ARBA00011955"/>
    </source>
</evidence>
<dbReference type="Gene3D" id="3.10.520.10">
    <property type="entry name" value="ApbE-like domains"/>
    <property type="match status" value="1"/>
</dbReference>
<evidence type="ECO:0000256" key="9">
    <source>
        <dbReference type="ARBA" id="ARBA00048540"/>
    </source>
</evidence>
<dbReference type="AlphaFoldDB" id="A0A9J9Q918"/>
<evidence type="ECO:0000256" key="11">
    <source>
        <dbReference type="PIRSR" id="PIRSR006268-2"/>
    </source>
</evidence>
<evidence type="ECO:0000256" key="4">
    <source>
        <dbReference type="ARBA" id="ARBA00022679"/>
    </source>
</evidence>
<evidence type="ECO:0000313" key="13">
    <source>
        <dbReference type="Proteomes" id="UP000000450"/>
    </source>
</evidence>
<feature type="binding site" evidence="11">
    <location>
        <position position="161"/>
    </location>
    <ligand>
        <name>Mg(2+)</name>
        <dbReference type="ChEBI" id="CHEBI:18420"/>
    </ligand>
</feature>
<evidence type="ECO:0000256" key="7">
    <source>
        <dbReference type="ARBA" id="ARBA00022842"/>
    </source>
</evidence>
<reference evidence="12 13" key="1">
    <citation type="journal article" date="2010" name="J. Bacteriol.">
        <title>Completed genome sequence of the anaerobic iron-oxidizing bacterium Acidovorax ebreus strain TPSY.</title>
        <authorList>
            <person name="Byrne-Bailey K.G."/>
            <person name="Weber K.A."/>
            <person name="Chair A.H."/>
            <person name="Bose S."/>
            <person name="Knox T."/>
            <person name="Spanbauer T.L."/>
            <person name="Chertkov O."/>
            <person name="Coates J.D."/>
        </authorList>
    </citation>
    <scope>NUCLEOTIDE SEQUENCE [LARGE SCALE GENOMIC DNA]</scope>
    <source>
        <strain evidence="12 13">TPSY</strain>
    </source>
</reference>
<keyword evidence="4 10" id="KW-0808">Transferase</keyword>
<comment type="similarity">
    <text evidence="10">Belongs to the ApbE family.</text>
</comment>
<organism evidence="12 13">
    <name type="scientific">Acidovorax ebreus (strain TPSY)</name>
    <name type="common">Diaphorobacter sp. (strain TPSY)</name>
    <dbReference type="NCBI Taxonomy" id="535289"/>
    <lineage>
        <taxon>Bacteria</taxon>
        <taxon>Pseudomonadati</taxon>
        <taxon>Pseudomonadota</taxon>
        <taxon>Betaproteobacteria</taxon>
        <taxon>Burkholderiales</taxon>
        <taxon>Comamonadaceae</taxon>
        <taxon>Diaphorobacter</taxon>
    </lineage>
</organism>
<dbReference type="GO" id="GO:0046872">
    <property type="term" value="F:metal ion binding"/>
    <property type="evidence" value="ECO:0007669"/>
    <property type="project" value="UniProtKB-UniRule"/>
</dbReference>
<feature type="binding site" evidence="11">
    <location>
        <position position="275"/>
    </location>
    <ligand>
        <name>Mg(2+)</name>
        <dbReference type="ChEBI" id="CHEBI:18420"/>
    </ligand>
</feature>
<dbReference type="InterPro" id="IPR003374">
    <property type="entry name" value="ApbE-like_sf"/>
</dbReference>
<keyword evidence="12" id="KW-0449">Lipoprotein</keyword>
<evidence type="ECO:0000256" key="10">
    <source>
        <dbReference type="PIRNR" id="PIRNR006268"/>
    </source>
</evidence>
<evidence type="ECO:0000256" key="5">
    <source>
        <dbReference type="ARBA" id="ARBA00022723"/>
    </source>
</evidence>
<comment type="cofactor">
    <cofactor evidence="11">
        <name>Mg(2+)</name>
        <dbReference type="ChEBI" id="CHEBI:18420"/>
    </cofactor>
    <cofactor evidence="11">
        <name>Mn(2+)</name>
        <dbReference type="ChEBI" id="CHEBI:29035"/>
    </cofactor>
    <text evidence="11">Magnesium. Can also use manganese.</text>
</comment>
<dbReference type="Pfam" id="PF02424">
    <property type="entry name" value="ApbE"/>
    <property type="match status" value="1"/>
</dbReference>
<dbReference type="GO" id="GO:0016740">
    <property type="term" value="F:transferase activity"/>
    <property type="evidence" value="ECO:0007669"/>
    <property type="project" value="UniProtKB-UniRule"/>
</dbReference>
<evidence type="ECO:0000256" key="6">
    <source>
        <dbReference type="ARBA" id="ARBA00022827"/>
    </source>
</evidence>
<keyword evidence="3 10" id="KW-0285">Flavoprotein</keyword>
<accession>A0A9J9Q918</accession>
<name>A0A9J9Q918_ACIET</name>
<keyword evidence="6 10" id="KW-0274">FAD</keyword>
<keyword evidence="7 10" id="KW-0460">Magnesium</keyword>
<dbReference type="RefSeq" id="WP_015914647.1">
    <property type="nucleotide sequence ID" value="NC_011992.1"/>
</dbReference>
<dbReference type="EMBL" id="CP001392">
    <property type="protein sequence ID" value="ACM34864.1"/>
    <property type="molecule type" value="Genomic_DNA"/>
</dbReference>
<gene>
    <name evidence="12" type="ordered locus">Dtpsy_3437</name>
</gene>
<dbReference type="Proteomes" id="UP000000450">
    <property type="component" value="Chromosome"/>
</dbReference>
<evidence type="ECO:0000313" key="12">
    <source>
        <dbReference type="EMBL" id="ACM34864.1"/>
    </source>
</evidence>
<dbReference type="EC" id="2.7.1.180" evidence="1 10"/>
<keyword evidence="5 10" id="KW-0479">Metal-binding</keyword>
<dbReference type="SUPFAM" id="SSF143631">
    <property type="entry name" value="ApbE-like"/>
    <property type="match status" value="1"/>
</dbReference>
<feature type="binding site" evidence="11">
    <location>
        <position position="279"/>
    </location>
    <ligand>
        <name>Mg(2+)</name>
        <dbReference type="ChEBI" id="CHEBI:18420"/>
    </ligand>
</feature>
<proteinExistence type="inferred from homology"/>
<evidence type="ECO:0000256" key="2">
    <source>
        <dbReference type="ARBA" id="ARBA00016337"/>
    </source>
</evidence>
<evidence type="ECO:0000256" key="8">
    <source>
        <dbReference type="ARBA" id="ARBA00031306"/>
    </source>
</evidence>
<dbReference type="PIRSF" id="PIRSF006268">
    <property type="entry name" value="ApbE"/>
    <property type="match status" value="1"/>
</dbReference>
<sequence>MPKTCSDPRRLALHGPTMGTRWSVTCDAAPDTDVQALQTALAAAVQQVDAQMSPWLPGSDLNRLNHAPVGAWVTLPAEILEVLVCALDVCRLSAGAFDPAAGALVDAWGFGAVRDAPDAEAIRTATSAAPVARTPTYEALELDSGMLRARKHAPMHLDLCGIAKGYAVDRMADVLRQNGVPHALVALDGELRAVGGQADGQPWAVAVESPETCRRAVHSVVELQDLAVATSGDYRHYLQVGDARLAHTMDTRRGAPVRNEVASVTVLARQCMHADAWATALLVAGPGEGLALAQRMGLEALWMLRRGNGLVTLGLGRFSSGAPASGA</sequence>
<keyword evidence="13" id="KW-1185">Reference proteome</keyword>
<dbReference type="PANTHER" id="PTHR30040:SF2">
    <property type="entry name" value="FAD:PROTEIN FMN TRANSFERASE"/>
    <property type="match status" value="1"/>
</dbReference>
<dbReference type="KEGG" id="dia:Dtpsy_3437"/>
<dbReference type="PANTHER" id="PTHR30040">
    <property type="entry name" value="THIAMINE BIOSYNTHESIS LIPOPROTEIN APBE"/>
    <property type="match status" value="1"/>
</dbReference>
<dbReference type="InterPro" id="IPR024932">
    <property type="entry name" value="ApbE"/>
</dbReference>
<protein>
    <recommendedName>
        <fullName evidence="2 10">FAD:protein FMN transferase</fullName>
        <ecNumber evidence="1 10">2.7.1.180</ecNumber>
    </recommendedName>
    <alternativeName>
        <fullName evidence="8 10">Flavin transferase</fullName>
    </alternativeName>
</protein>